<name>A0ABU7KGQ9_9ACTN</name>
<reference evidence="3 4" key="1">
    <citation type="submission" date="2023-08" db="EMBL/GenBank/DDBJ databases">
        <authorList>
            <person name="Girao M."/>
            <person name="Carvalho M.F."/>
        </authorList>
    </citation>
    <scope>NUCLEOTIDE SEQUENCE [LARGE SCALE GENOMIC DNA]</scope>
    <source>
        <strain evidence="3 4">CT-R113</strain>
    </source>
</reference>
<keyword evidence="2" id="KW-1133">Transmembrane helix</keyword>
<gene>
    <name evidence="3" type="ORF">Q8791_29795</name>
</gene>
<feature type="transmembrane region" description="Helical" evidence="2">
    <location>
        <begin position="113"/>
        <end position="132"/>
    </location>
</feature>
<evidence type="ECO:0000256" key="1">
    <source>
        <dbReference type="SAM" id="MobiDB-lite"/>
    </source>
</evidence>
<proteinExistence type="predicted"/>
<evidence type="ECO:0000313" key="4">
    <source>
        <dbReference type="Proteomes" id="UP001356095"/>
    </source>
</evidence>
<feature type="transmembrane region" description="Helical" evidence="2">
    <location>
        <begin position="144"/>
        <end position="167"/>
    </location>
</feature>
<organism evidence="3 4">
    <name type="scientific">Nocardiopsis codii</name>
    <dbReference type="NCBI Taxonomy" id="3065942"/>
    <lineage>
        <taxon>Bacteria</taxon>
        <taxon>Bacillati</taxon>
        <taxon>Actinomycetota</taxon>
        <taxon>Actinomycetes</taxon>
        <taxon>Streptosporangiales</taxon>
        <taxon>Nocardiopsidaceae</taxon>
        <taxon>Nocardiopsis</taxon>
    </lineage>
</organism>
<comment type="caution">
    <text evidence="3">The sequence shown here is derived from an EMBL/GenBank/DDBJ whole genome shotgun (WGS) entry which is preliminary data.</text>
</comment>
<dbReference type="EMBL" id="JAUZMY010000049">
    <property type="protein sequence ID" value="MEE2041426.1"/>
    <property type="molecule type" value="Genomic_DNA"/>
</dbReference>
<keyword evidence="2" id="KW-0812">Transmembrane</keyword>
<sequence length="171" mass="17071">MSTSPEDTKPTDDSGDSGNTGDTGGEAVAPETSAAKAPDGTEAGSAFLEGTPVGPPPASGGLFAAETFSVIGLLLFALTTLHTRLFELFSWFFLSGAAPSHSPQQAGMLTAEVVVAGGLSALSVLAAAAALFRGNTATRAWSRWSAAATVVVGSLLLLVSVLTFVSLPSGS</sequence>
<evidence type="ECO:0000313" key="3">
    <source>
        <dbReference type="EMBL" id="MEE2041426.1"/>
    </source>
</evidence>
<keyword evidence="2" id="KW-0472">Membrane</keyword>
<keyword evidence="4" id="KW-1185">Reference proteome</keyword>
<accession>A0ABU7KGQ9</accession>
<feature type="compositionally biased region" description="Basic and acidic residues" evidence="1">
    <location>
        <begin position="1"/>
        <end position="12"/>
    </location>
</feature>
<evidence type="ECO:0000256" key="2">
    <source>
        <dbReference type="SAM" id="Phobius"/>
    </source>
</evidence>
<protein>
    <submittedName>
        <fullName evidence="3">Uncharacterized protein</fullName>
    </submittedName>
</protein>
<feature type="region of interest" description="Disordered" evidence="1">
    <location>
        <begin position="1"/>
        <end position="51"/>
    </location>
</feature>
<dbReference type="RefSeq" id="WP_330095184.1">
    <property type="nucleotide sequence ID" value="NZ_JAUZMY010000049.1"/>
</dbReference>
<dbReference type="Proteomes" id="UP001356095">
    <property type="component" value="Unassembled WGS sequence"/>
</dbReference>